<reference evidence="2 4" key="1">
    <citation type="journal article" date="2020" name="Stud. Mycol.">
        <title>101 Dothideomycetes genomes: a test case for predicting lifestyles and emergence of pathogens.</title>
        <authorList>
            <person name="Haridas S."/>
            <person name="Albert R."/>
            <person name="Binder M."/>
            <person name="Bloem J."/>
            <person name="Labutti K."/>
            <person name="Salamov A."/>
            <person name="Andreopoulos B."/>
            <person name="Baker S."/>
            <person name="Barry K."/>
            <person name="Bills G."/>
            <person name="Bluhm B."/>
            <person name="Cannon C."/>
            <person name="Castanera R."/>
            <person name="Culley D."/>
            <person name="Daum C."/>
            <person name="Ezra D."/>
            <person name="Gonzalez J."/>
            <person name="Henrissat B."/>
            <person name="Kuo A."/>
            <person name="Liang C."/>
            <person name="Lipzen A."/>
            <person name="Lutzoni F."/>
            <person name="Magnuson J."/>
            <person name="Mondo S."/>
            <person name="Nolan M."/>
            <person name="Ohm R."/>
            <person name="Pangilinan J."/>
            <person name="Park H.-J."/>
            <person name="Ramirez L."/>
            <person name="Alfaro M."/>
            <person name="Sun H."/>
            <person name="Tritt A."/>
            <person name="Yoshinaga Y."/>
            <person name="Zwiers L.-H."/>
            <person name="Turgeon B."/>
            <person name="Goodwin S."/>
            <person name="Spatafora J."/>
            <person name="Crous P."/>
            <person name="Grigoriev I."/>
        </authorList>
    </citation>
    <scope>NUCLEOTIDE SEQUENCE</scope>
    <source>
        <strain evidence="2 4">CBS 304.34</strain>
    </source>
</reference>
<keyword evidence="3" id="KW-1185">Reference proteome</keyword>
<dbReference type="GeneID" id="54457778"/>
<dbReference type="RefSeq" id="XP_033575260.1">
    <property type="nucleotide sequence ID" value="XM_033716885.1"/>
</dbReference>
<dbReference type="Proteomes" id="UP000504636">
    <property type="component" value="Unplaced"/>
</dbReference>
<evidence type="ECO:0000313" key="3">
    <source>
        <dbReference type="Proteomes" id="UP000504636"/>
    </source>
</evidence>
<reference evidence="4" key="3">
    <citation type="submission" date="2025-04" db="UniProtKB">
        <authorList>
            <consortium name="RefSeq"/>
        </authorList>
    </citation>
    <scope>IDENTIFICATION</scope>
    <source>
        <strain evidence="4">CBS 304.34</strain>
    </source>
</reference>
<feature type="region of interest" description="Disordered" evidence="1">
    <location>
        <begin position="284"/>
        <end position="320"/>
    </location>
</feature>
<organism evidence="2">
    <name type="scientific">Mytilinidion resinicola</name>
    <dbReference type="NCBI Taxonomy" id="574789"/>
    <lineage>
        <taxon>Eukaryota</taxon>
        <taxon>Fungi</taxon>
        <taxon>Dikarya</taxon>
        <taxon>Ascomycota</taxon>
        <taxon>Pezizomycotina</taxon>
        <taxon>Dothideomycetes</taxon>
        <taxon>Pleosporomycetidae</taxon>
        <taxon>Mytilinidiales</taxon>
        <taxon>Mytilinidiaceae</taxon>
        <taxon>Mytilinidion</taxon>
    </lineage>
</organism>
<evidence type="ECO:0008006" key="5">
    <source>
        <dbReference type="Google" id="ProtNLM"/>
    </source>
</evidence>
<sequence length="320" mass="36206">MVVSEAVICHVLKRSYAGNEIIKRLMQRSGGIGVTAKMLEAVHSHYDLKYLLEHKPVCRITPEILKSQKQLKCMKLLLDIDPETPVTKEVVFRALEIGNDFDRRYRKHEQEGKDVLETLFDRSPDIAVTEEMVQAARCAADMEILLKHLEPGTRISTDVVAAISKLGLGEAYLTMRPLLKFDPSIRLDPKMALQMIGYGNGINVLEMLLEHDPSMPVTEEMFLQIFGQTLRESDGKELADVMHKYGTSLVFTDKVREVIDHAYQNKSEAAIKKRFYSLRMTDEDGIEPVGESMDEKTPEKSVGRSQSDSGDNAYEIIDED</sequence>
<dbReference type="EMBL" id="MU003703">
    <property type="protein sequence ID" value="KAF2808296.1"/>
    <property type="molecule type" value="Genomic_DNA"/>
</dbReference>
<reference evidence="4" key="2">
    <citation type="submission" date="2020-04" db="EMBL/GenBank/DDBJ databases">
        <authorList>
            <consortium name="NCBI Genome Project"/>
        </authorList>
    </citation>
    <scope>NUCLEOTIDE SEQUENCE</scope>
    <source>
        <strain evidence="4">CBS 304.34</strain>
    </source>
</reference>
<dbReference type="AlphaFoldDB" id="A0A6A6YHJ6"/>
<evidence type="ECO:0000313" key="2">
    <source>
        <dbReference type="EMBL" id="KAF2808296.1"/>
    </source>
</evidence>
<protein>
    <recommendedName>
        <fullName evidence="5">ARM repeat-containing protein</fullName>
    </recommendedName>
</protein>
<proteinExistence type="predicted"/>
<accession>A0A6A6YHJ6</accession>
<feature type="compositionally biased region" description="Basic and acidic residues" evidence="1">
    <location>
        <begin position="293"/>
        <end position="302"/>
    </location>
</feature>
<evidence type="ECO:0000256" key="1">
    <source>
        <dbReference type="SAM" id="MobiDB-lite"/>
    </source>
</evidence>
<evidence type="ECO:0000313" key="4">
    <source>
        <dbReference type="RefSeq" id="XP_033575260.1"/>
    </source>
</evidence>
<name>A0A6A6YHJ6_9PEZI</name>
<gene>
    <name evidence="2 4" type="ORF">BDZ99DRAFT_419279</name>
</gene>
<dbReference type="OrthoDB" id="7464126at2759"/>